<dbReference type="GO" id="GO:0009690">
    <property type="term" value="P:cytokinin metabolic process"/>
    <property type="evidence" value="ECO:0007669"/>
    <property type="project" value="UniProtKB-ARBA"/>
</dbReference>
<dbReference type="GO" id="GO:0050404">
    <property type="term" value="F:zeatin O-beta-D-xylosyltransferase activity"/>
    <property type="evidence" value="ECO:0007669"/>
    <property type="project" value="UniProtKB-ARBA"/>
</dbReference>
<comment type="similarity">
    <text evidence="1 4">Belongs to the UDP-glycosyltransferase family.</text>
</comment>
<evidence type="ECO:0000256" key="3">
    <source>
        <dbReference type="ARBA" id="ARBA00022679"/>
    </source>
</evidence>
<keyword evidence="8" id="KW-1185">Reference proteome</keyword>
<dbReference type="Proteomes" id="UP001634393">
    <property type="component" value="Unassembled WGS sequence"/>
</dbReference>
<sequence>MGSLRNNQNQHEIKSTEQPHVVVIMVPLPAQGHLNQLMQLSCLITLYDIPIYYVGSAIHNRQAKIRVNGLSPHDIAKIHFHDLPTPSFASPPPNPNSSNKFPSQLQPAWDATLSLRQPVATYLRDMSSKANRVVVIHDPMMAVVVQDVASIPNAESYVFNCISAFFLSSFNLEKKGIPFPIKLPKELPSMEGCIPDDVQSFVALQMEQLKYRAGDIYNTCRLIEAPYLDLLASEDETGNRKSWAIGPILPTKFSSPNKYIKCLEWLDKQEVKSVIYVTFGTTTSLSDEQIEQLALGLEQSKQKFLWVLRDADKGNVFDGEVRRAKLPEGCEERVKGVGIVVRDWAPQPEILAHPSTGGFMSHCGWNSCIESIKMGVPIAAWPMHSDQPRNTVLVTDILKIGLVVREWTQSEELVKASTIVNVVKRLMASEEGNEIRKRAEELGATVRQATEEGGVSRVELDSFVAHITRYNDLMGYQALVLH</sequence>
<dbReference type="InterPro" id="IPR058980">
    <property type="entry name" value="Glyco_transf_N"/>
</dbReference>
<evidence type="ECO:0000256" key="4">
    <source>
        <dbReference type="RuleBase" id="RU003718"/>
    </source>
</evidence>
<evidence type="ECO:0000313" key="7">
    <source>
        <dbReference type="EMBL" id="KAL3819773.1"/>
    </source>
</evidence>
<dbReference type="FunFam" id="3.40.50.2000:FF:000238">
    <property type="entry name" value="Glycosyltransferase"/>
    <property type="match status" value="1"/>
</dbReference>
<organism evidence="7 8">
    <name type="scientific">Penstemon smallii</name>
    <dbReference type="NCBI Taxonomy" id="265156"/>
    <lineage>
        <taxon>Eukaryota</taxon>
        <taxon>Viridiplantae</taxon>
        <taxon>Streptophyta</taxon>
        <taxon>Embryophyta</taxon>
        <taxon>Tracheophyta</taxon>
        <taxon>Spermatophyta</taxon>
        <taxon>Magnoliopsida</taxon>
        <taxon>eudicotyledons</taxon>
        <taxon>Gunneridae</taxon>
        <taxon>Pentapetalae</taxon>
        <taxon>asterids</taxon>
        <taxon>lamiids</taxon>
        <taxon>Lamiales</taxon>
        <taxon>Plantaginaceae</taxon>
        <taxon>Cheloneae</taxon>
        <taxon>Penstemon</taxon>
    </lineage>
</organism>
<dbReference type="AlphaFoldDB" id="A0ABD3S5L0"/>
<dbReference type="Pfam" id="PF26168">
    <property type="entry name" value="Glyco_transf_N"/>
    <property type="match status" value="1"/>
</dbReference>
<evidence type="ECO:0000256" key="5">
    <source>
        <dbReference type="RuleBase" id="RU362057"/>
    </source>
</evidence>
<dbReference type="PROSITE" id="PS00375">
    <property type="entry name" value="UDPGT"/>
    <property type="match status" value="1"/>
</dbReference>
<dbReference type="Gene3D" id="3.40.50.2000">
    <property type="entry name" value="Glycogen Phosphorylase B"/>
    <property type="match status" value="2"/>
</dbReference>
<dbReference type="FunFam" id="3.40.50.2000:FF:000060">
    <property type="entry name" value="Glycosyltransferase"/>
    <property type="match status" value="1"/>
</dbReference>
<dbReference type="CDD" id="cd03784">
    <property type="entry name" value="GT1_Gtf-like"/>
    <property type="match status" value="1"/>
</dbReference>
<dbReference type="PANTHER" id="PTHR48044">
    <property type="entry name" value="GLYCOSYLTRANSFERASE"/>
    <property type="match status" value="1"/>
</dbReference>
<dbReference type="SUPFAM" id="SSF53756">
    <property type="entry name" value="UDP-Glycosyltransferase/glycogen phosphorylase"/>
    <property type="match status" value="1"/>
</dbReference>
<protein>
    <recommendedName>
        <fullName evidence="5">Glycosyltransferase</fullName>
        <ecNumber evidence="5">2.4.1.-</ecNumber>
    </recommendedName>
</protein>
<evidence type="ECO:0000256" key="1">
    <source>
        <dbReference type="ARBA" id="ARBA00009995"/>
    </source>
</evidence>
<keyword evidence="2 4" id="KW-0328">Glycosyltransferase</keyword>
<keyword evidence="3 4" id="KW-0808">Transferase</keyword>
<gene>
    <name evidence="7" type="ORF">ACJIZ3_005678</name>
</gene>
<accession>A0ABD3S5L0</accession>
<evidence type="ECO:0000256" key="2">
    <source>
        <dbReference type="ARBA" id="ARBA00022676"/>
    </source>
</evidence>
<proteinExistence type="inferred from homology"/>
<reference evidence="7 8" key="1">
    <citation type="submission" date="2024-12" db="EMBL/GenBank/DDBJ databases">
        <title>The unique morphological basis and parallel evolutionary history of personate flowers in Penstemon.</title>
        <authorList>
            <person name="Depatie T.H."/>
            <person name="Wessinger C.A."/>
        </authorList>
    </citation>
    <scope>NUCLEOTIDE SEQUENCE [LARGE SCALE GENOMIC DNA]</scope>
    <source>
        <strain evidence="7">WTNN_2</strain>
        <tissue evidence="7">Leaf</tissue>
    </source>
</reference>
<evidence type="ECO:0000259" key="6">
    <source>
        <dbReference type="Pfam" id="PF26168"/>
    </source>
</evidence>
<dbReference type="GO" id="GO:0016138">
    <property type="term" value="P:glycoside biosynthetic process"/>
    <property type="evidence" value="ECO:0007669"/>
    <property type="project" value="UniProtKB-ARBA"/>
</dbReference>
<dbReference type="InterPro" id="IPR035595">
    <property type="entry name" value="UDP_glycos_trans_CS"/>
</dbReference>
<evidence type="ECO:0000313" key="8">
    <source>
        <dbReference type="Proteomes" id="UP001634393"/>
    </source>
</evidence>
<comment type="caution">
    <text evidence="7">The sequence shown here is derived from an EMBL/GenBank/DDBJ whole genome shotgun (WGS) entry which is preliminary data.</text>
</comment>
<feature type="domain" description="Glycosyltransferase N-terminal" evidence="6">
    <location>
        <begin position="20"/>
        <end position="250"/>
    </location>
</feature>
<dbReference type="Pfam" id="PF00201">
    <property type="entry name" value="UDPGT"/>
    <property type="match status" value="1"/>
</dbReference>
<dbReference type="PANTHER" id="PTHR48044:SF48">
    <property type="entry name" value="GLYCOSYLTRANSFERASE"/>
    <property type="match status" value="1"/>
</dbReference>
<name>A0ABD3S5L0_9LAMI</name>
<dbReference type="EC" id="2.4.1.-" evidence="5"/>
<dbReference type="EMBL" id="JBJXBP010000007">
    <property type="protein sequence ID" value="KAL3819773.1"/>
    <property type="molecule type" value="Genomic_DNA"/>
</dbReference>
<dbReference type="InterPro" id="IPR002213">
    <property type="entry name" value="UDP_glucos_trans"/>
</dbReference>